<dbReference type="PANTHER" id="PTHR38471:SF2">
    <property type="entry name" value="FOUR HELIX BUNDLE PROTEIN"/>
    <property type="match status" value="1"/>
</dbReference>
<protein>
    <submittedName>
        <fullName evidence="1">Four helix bundle protein</fullName>
    </submittedName>
</protein>
<dbReference type="SUPFAM" id="SSF158446">
    <property type="entry name" value="IVS-encoded protein-like"/>
    <property type="match status" value="1"/>
</dbReference>
<accession>A0A428MEQ5</accession>
<dbReference type="RefSeq" id="WP_125484084.1">
    <property type="nucleotide sequence ID" value="NZ_RSDW01000001.1"/>
</dbReference>
<dbReference type="CDD" id="cd16377">
    <property type="entry name" value="23S_rRNA_IVP_like"/>
    <property type="match status" value="1"/>
</dbReference>
<dbReference type="Gene3D" id="1.20.1440.60">
    <property type="entry name" value="23S rRNA-intervening sequence"/>
    <property type="match status" value="1"/>
</dbReference>
<dbReference type="Proteomes" id="UP000269669">
    <property type="component" value="Unassembled WGS sequence"/>
</dbReference>
<comment type="caution">
    <text evidence="1">The sequence shown here is derived from an EMBL/GenBank/DDBJ whole genome shotgun (WGS) entry which is preliminary data.</text>
</comment>
<dbReference type="OrthoDB" id="160990at2"/>
<reference evidence="1 2" key="1">
    <citation type="submission" date="2018-12" db="EMBL/GenBank/DDBJ databases">
        <title>Sequencing of bacterial isolates from soil warming experiment in Harvard Forest, Massachusetts, USA.</title>
        <authorList>
            <person name="Deangelis K."/>
        </authorList>
    </citation>
    <scope>NUCLEOTIDE SEQUENCE [LARGE SCALE GENOMIC DNA]</scope>
    <source>
        <strain evidence="1 2">EB153</strain>
    </source>
</reference>
<dbReference type="InterPro" id="IPR012657">
    <property type="entry name" value="23S_rRNA-intervening_sequence"/>
</dbReference>
<keyword evidence="2" id="KW-1185">Reference proteome</keyword>
<dbReference type="AlphaFoldDB" id="A0A428MEQ5"/>
<dbReference type="EMBL" id="RSDW01000001">
    <property type="protein sequence ID" value="RSL15329.1"/>
    <property type="molecule type" value="Genomic_DNA"/>
</dbReference>
<organism evidence="1 2">
    <name type="scientific">Edaphobacter aggregans</name>
    <dbReference type="NCBI Taxonomy" id="570835"/>
    <lineage>
        <taxon>Bacteria</taxon>
        <taxon>Pseudomonadati</taxon>
        <taxon>Acidobacteriota</taxon>
        <taxon>Terriglobia</taxon>
        <taxon>Terriglobales</taxon>
        <taxon>Acidobacteriaceae</taxon>
        <taxon>Edaphobacter</taxon>
    </lineage>
</organism>
<name>A0A428MEQ5_9BACT</name>
<evidence type="ECO:0000313" key="2">
    <source>
        <dbReference type="Proteomes" id="UP000269669"/>
    </source>
</evidence>
<dbReference type="NCBIfam" id="TIGR02436">
    <property type="entry name" value="four helix bundle protein"/>
    <property type="match status" value="1"/>
</dbReference>
<evidence type="ECO:0000313" key="1">
    <source>
        <dbReference type="EMBL" id="RSL15329.1"/>
    </source>
</evidence>
<dbReference type="InterPro" id="IPR036583">
    <property type="entry name" value="23S_rRNA_IVS_sf"/>
</dbReference>
<dbReference type="Pfam" id="PF05635">
    <property type="entry name" value="23S_rRNA_IVP"/>
    <property type="match status" value="1"/>
</dbReference>
<proteinExistence type="predicted"/>
<gene>
    <name evidence="1" type="ORF">EDE15_0814</name>
</gene>
<sequence length="115" mass="13174">MRNFRELDVWRRAHELVQAVYRATKRLPKEEIFGLTVQLRRAGTAVATRIAEGCGVDSDVEFGGYLQRSKAAASELEYLLLLARDLEYLPEAEFTRLSEDVIVVKKMLSGFVRRI</sequence>
<dbReference type="PANTHER" id="PTHR38471">
    <property type="entry name" value="FOUR HELIX BUNDLE PROTEIN"/>
    <property type="match status" value="1"/>
</dbReference>